<keyword evidence="5 7" id="KW-1133">Transmembrane helix</keyword>
<keyword evidence="3" id="KW-1003">Cell membrane</keyword>
<feature type="transmembrane region" description="Helical" evidence="7">
    <location>
        <begin position="91"/>
        <end position="114"/>
    </location>
</feature>
<protein>
    <submittedName>
        <fullName evidence="9">Carbohydrate ABC transporter permease</fullName>
    </submittedName>
</protein>
<dbReference type="CDD" id="cd06261">
    <property type="entry name" value="TM_PBP2"/>
    <property type="match status" value="1"/>
</dbReference>
<evidence type="ECO:0000256" key="6">
    <source>
        <dbReference type="ARBA" id="ARBA00023136"/>
    </source>
</evidence>
<evidence type="ECO:0000256" key="2">
    <source>
        <dbReference type="ARBA" id="ARBA00022448"/>
    </source>
</evidence>
<comment type="caution">
    <text evidence="9">The sequence shown here is derived from an EMBL/GenBank/DDBJ whole genome shotgun (WGS) entry which is preliminary data.</text>
</comment>
<dbReference type="Proteomes" id="UP001595699">
    <property type="component" value="Unassembled WGS sequence"/>
</dbReference>
<feature type="transmembrane region" description="Helical" evidence="7">
    <location>
        <begin position="230"/>
        <end position="250"/>
    </location>
</feature>
<evidence type="ECO:0000256" key="1">
    <source>
        <dbReference type="ARBA" id="ARBA00004651"/>
    </source>
</evidence>
<dbReference type="RefSeq" id="WP_205114031.1">
    <property type="nucleotide sequence ID" value="NZ_JAFBCM010000001.1"/>
</dbReference>
<evidence type="ECO:0000256" key="4">
    <source>
        <dbReference type="ARBA" id="ARBA00022692"/>
    </source>
</evidence>
<evidence type="ECO:0000313" key="9">
    <source>
        <dbReference type="EMBL" id="MFC3761547.1"/>
    </source>
</evidence>
<keyword evidence="2 7" id="KW-0813">Transport</keyword>
<feature type="domain" description="ABC transmembrane type-1" evidence="8">
    <location>
        <begin position="89"/>
        <end position="303"/>
    </location>
</feature>
<gene>
    <name evidence="9" type="ORF">ACFOUW_11915</name>
</gene>
<proteinExistence type="inferred from homology"/>
<feature type="transmembrane region" description="Helical" evidence="7">
    <location>
        <begin position="175"/>
        <end position="199"/>
    </location>
</feature>
<feature type="transmembrane region" description="Helical" evidence="7">
    <location>
        <begin position="126"/>
        <end position="146"/>
    </location>
</feature>
<dbReference type="PROSITE" id="PS50928">
    <property type="entry name" value="ABC_TM1"/>
    <property type="match status" value="1"/>
</dbReference>
<comment type="subcellular location">
    <subcellularLocation>
        <location evidence="1 7">Cell membrane</location>
        <topology evidence="1 7">Multi-pass membrane protein</topology>
    </subcellularLocation>
</comment>
<keyword evidence="6 7" id="KW-0472">Membrane</keyword>
<dbReference type="InterPro" id="IPR035906">
    <property type="entry name" value="MetI-like_sf"/>
</dbReference>
<keyword evidence="10" id="KW-1185">Reference proteome</keyword>
<dbReference type="PANTHER" id="PTHR43005:SF1">
    <property type="entry name" value="SPERMIDINE_PUTRESCINE TRANSPORT SYSTEM PERMEASE PROTEIN"/>
    <property type="match status" value="1"/>
</dbReference>
<keyword evidence="4 7" id="KW-0812">Transmembrane</keyword>
<feature type="transmembrane region" description="Helical" evidence="7">
    <location>
        <begin position="287"/>
        <end position="308"/>
    </location>
</feature>
<feature type="transmembrane region" description="Helical" evidence="7">
    <location>
        <begin position="30"/>
        <end position="54"/>
    </location>
</feature>
<accession>A0ABV7YAG2</accession>
<evidence type="ECO:0000256" key="5">
    <source>
        <dbReference type="ARBA" id="ARBA00022989"/>
    </source>
</evidence>
<sequence>MSTATSQRPVSARRKSGSGMYGRLGEGPMAYLMNVPALVVILSLIAFPIGYSFWLSLQRYNLKQPGLRRFLGLSNYIELFGDAAFRNSITVSAAFALVVVSMTIVMAMTAALVLNESFFGRGFLRSLILLPWAMPGVVNGLMWRWIFDAKVGALNGALASLGFIDSYQAWLTSPVAAFFIACVAEVWNILPLAVIILLAGLSTIPNELYDAARVDRANIVQRFQHVTLPWMLHPLLVVLILMTMTSFRAFDVVYVLTGGGPGDATNVIALQTARTAFAFTDFGRGNAYAYIITLVTLLISVIYISFLYRRGKVDV</sequence>
<reference evidence="10" key="1">
    <citation type="journal article" date="2019" name="Int. J. Syst. Evol. Microbiol.">
        <title>The Global Catalogue of Microorganisms (GCM) 10K type strain sequencing project: providing services to taxonomists for standard genome sequencing and annotation.</title>
        <authorList>
            <consortium name="The Broad Institute Genomics Platform"/>
            <consortium name="The Broad Institute Genome Sequencing Center for Infectious Disease"/>
            <person name="Wu L."/>
            <person name="Ma J."/>
        </authorList>
    </citation>
    <scope>NUCLEOTIDE SEQUENCE [LARGE SCALE GENOMIC DNA]</scope>
    <source>
        <strain evidence="10">CGMCC 4.7241</strain>
    </source>
</reference>
<evidence type="ECO:0000256" key="3">
    <source>
        <dbReference type="ARBA" id="ARBA00022475"/>
    </source>
</evidence>
<dbReference type="Gene3D" id="1.10.3720.10">
    <property type="entry name" value="MetI-like"/>
    <property type="match status" value="1"/>
</dbReference>
<dbReference type="InterPro" id="IPR000515">
    <property type="entry name" value="MetI-like"/>
</dbReference>
<evidence type="ECO:0000256" key="7">
    <source>
        <dbReference type="RuleBase" id="RU363032"/>
    </source>
</evidence>
<evidence type="ECO:0000313" key="10">
    <source>
        <dbReference type="Proteomes" id="UP001595699"/>
    </source>
</evidence>
<evidence type="ECO:0000259" key="8">
    <source>
        <dbReference type="PROSITE" id="PS50928"/>
    </source>
</evidence>
<dbReference type="PANTHER" id="PTHR43005">
    <property type="entry name" value="BLR7065 PROTEIN"/>
    <property type="match status" value="1"/>
</dbReference>
<name>A0ABV7YAG2_9ACTN</name>
<dbReference type="SUPFAM" id="SSF161098">
    <property type="entry name" value="MetI-like"/>
    <property type="match status" value="1"/>
</dbReference>
<dbReference type="Pfam" id="PF00528">
    <property type="entry name" value="BPD_transp_1"/>
    <property type="match status" value="1"/>
</dbReference>
<dbReference type="EMBL" id="JBHRZH010000009">
    <property type="protein sequence ID" value="MFC3761547.1"/>
    <property type="molecule type" value="Genomic_DNA"/>
</dbReference>
<comment type="similarity">
    <text evidence="7">Belongs to the binding-protein-dependent transport system permease family.</text>
</comment>
<organism evidence="9 10">
    <name type="scientific">Tenggerimyces flavus</name>
    <dbReference type="NCBI Taxonomy" id="1708749"/>
    <lineage>
        <taxon>Bacteria</taxon>
        <taxon>Bacillati</taxon>
        <taxon>Actinomycetota</taxon>
        <taxon>Actinomycetes</taxon>
        <taxon>Propionibacteriales</taxon>
        <taxon>Nocardioidaceae</taxon>
        <taxon>Tenggerimyces</taxon>
    </lineage>
</organism>